<dbReference type="SUPFAM" id="SSF140566">
    <property type="entry name" value="FlgN-like"/>
    <property type="match status" value="1"/>
</dbReference>
<sequence length="153" mass="17380">MLDALTEAYSQLLKIASAKRGVLVTVQLEKLEKLLEVEKTVIDRIHKLEDERRSVLLQLCKSEKSLLPEMSMKEVTEHSPTPYKVKLAELHEKLGELVKEAGQKSEENEFLIKSALGAVHYHLNRIGNSTVEPAYGQKGQEIVTRHKNFDFEA</sequence>
<keyword evidence="3" id="KW-1185">Reference proteome</keyword>
<dbReference type="GO" id="GO:0044780">
    <property type="term" value="P:bacterial-type flagellum assembly"/>
    <property type="evidence" value="ECO:0007669"/>
    <property type="project" value="InterPro"/>
</dbReference>
<dbReference type="InterPro" id="IPR036679">
    <property type="entry name" value="FlgN-like_sf"/>
</dbReference>
<dbReference type="AlphaFoldDB" id="A0A1M4SI78"/>
<dbReference type="EMBL" id="FQUG01000002">
    <property type="protein sequence ID" value="SHE31899.1"/>
    <property type="molecule type" value="Genomic_DNA"/>
</dbReference>
<organism evidence="2 3">
    <name type="scientific">Schwartzia succinivorans DSM 10502</name>
    <dbReference type="NCBI Taxonomy" id="1123243"/>
    <lineage>
        <taxon>Bacteria</taxon>
        <taxon>Bacillati</taxon>
        <taxon>Bacillota</taxon>
        <taxon>Negativicutes</taxon>
        <taxon>Selenomonadales</taxon>
        <taxon>Selenomonadaceae</taxon>
        <taxon>Schwartzia</taxon>
    </lineage>
</organism>
<evidence type="ECO:0000313" key="3">
    <source>
        <dbReference type="Proteomes" id="UP000184404"/>
    </source>
</evidence>
<dbReference type="InterPro" id="IPR007809">
    <property type="entry name" value="FlgN-like"/>
</dbReference>
<reference evidence="2 3" key="1">
    <citation type="submission" date="2016-11" db="EMBL/GenBank/DDBJ databases">
        <authorList>
            <person name="Jaros S."/>
            <person name="Januszkiewicz K."/>
            <person name="Wedrychowicz H."/>
        </authorList>
    </citation>
    <scope>NUCLEOTIDE SEQUENCE [LARGE SCALE GENOMIC DNA]</scope>
    <source>
        <strain evidence="2 3">DSM 10502</strain>
    </source>
</reference>
<dbReference type="Gene3D" id="1.20.58.300">
    <property type="entry name" value="FlgN-like"/>
    <property type="match status" value="1"/>
</dbReference>
<gene>
    <name evidence="2" type="ORF">SAMN02745190_00145</name>
</gene>
<dbReference type="STRING" id="1123243.SAMN02745190_00145"/>
<evidence type="ECO:0000313" key="2">
    <source>
        <dbReference type="EMBL" id="SHE31899.1"/>
    </source>
</evidence>
<dbReference type="Pfam" id="PF05130">
    <property type="entry name" value="FlgN"/>
    <property type="match status" value="1"/>
</dbReference>
<accession>A0A1M4SI78</accession>
<proteinExistence type="predicted"/>
<name>A0A1M4SI78_9FIRM</name>
<evidence type="ECO:0000256" key="1">
    <source>
        <dbReference type="ARBA" id="ARBA00022795"/>
    </source>
</evidence>
<protein>
    <submittedName>
        <fullName evidence="2">FlgN protein</fullName>
    </submittedName>
</protein>
<dbReference type="Proteomes" id="UP000184404">
    <property type="component" value="Unassembled WGS sequence"/>
</dbReference>
<keyword evidence="1" id="KW-1005">Bacterial flagellum biogenesis</keyword>